<dbReference type="InterPro" id="IPR005479">
    <property type="entry name" value="CPAse_ATP-bd"/>
</dbReference>
<evidence type="ECO:0000313" key="11">
    <source>
        <dbReference type="EMBL" id="MFC3614330.1"/>
    </source>
</evidence>
<dbReference type="PANTHER" id="PTHR18866:SF33">
    <property type="entry name" value="METHYLCROTONOYL-COA CARBOXYLASE SUBUNIT ALPHA, MITOCHONDRIAL-RELATED"/>
    <property type="match status" value="1"/>
</dbReference>
<feature type="domain" description="Lipoyl-binding" evidence="7">
    <location>
        <begin position="459"/>
        <end position="535"/>
    </location>
</feature>
<dbReference type="InterPro" id="IPR005482">
    <property type="entry name" value="Biotin_COase_C"/>
</dbReference>
<proteinExistence type="predicted"/>
<dbReference type="PROSITE" id="PS00867">
    <property type="entry name" value="CPSASE_2"/>
    <property type="match status" value="1"/>
</dbReference>
<feature type="domain" description="CoA carboxyltransferase C-terminal" evidence="10">
    <location>
        <begin position="822"/>
        <end position="1061"/>
    </location>
</feature>
<dbReference type="GO" id="GO:0016740">
    <property type="term" value="F:transferase activity"/>
    <property type="evidence" value="ECO:0007669"/>
    <property type="project" value="UniProtKB-KW"/>
</dbReference>
<keyword evidence="3 6" id="KW-0547">Nucleotide-binding</keyword>
<dbReference type="SUPFAM" id="SSF52096">
    <property type="entry name" value="ClpP/crotonase"/>
    <property type="match status" value="2"/>
</dbReference>
<dbReference type="InterPro" id="IPR011763">
    <property type="entry name" value="COA_CT_C"/>
</dbReference>
<dbReference type="Proteomes" id="UP001595629">
    <property type="component" value="Unassembled WGS sequence"/>
</dbReference>
<dbReference type="InterPro" id="IPR034733">
    <property type="entry name" value="AcCoA_carboxyl_beta"/>
</dbReference>
<name>A0ABV7THD9_9RHOB</name>
<keyword evidence="12" id="KW-1185">Reference proteome</keyword>
<dbReference type="Gene3D" id="3.30.470.20">
    <property type="entry name" value="ATP-grasp fold, B domain"/>
    <property type="match status" value="1"/>
</dbReference>
<keyword evidence="5" id="KW-0092">Biotin</keyword>
<dbReference type="SUPFAM" id="SSF52440">
    <property type="entry name" value="PreATP-grasp domain"/>
    <property type="match status" value="1"/>
</dbReference>
<dbReference type="PROSITE" id="PS50979">
    <property type="entry name" value="BC"/>
    <property type="match status" value="1"/>
</dbReference>
<dbReference type="InterPro" id="IPR011761">
    <property type="entry name" value="ATP-grasp"/>
</dbReference>
<dbReference type="InterPro" id="IPR000089">
    <property type="entry name" value="Biotin_lipoyl"/>
</dbReference>
<dbReference type="PANTHER" id="PTHR18866">
    <property type="entry name" value="CARBOXYLASE:PYRUVATE/ACETYL-COA/PROPIONYL-COA CARBOXYLASE"/>
    <property type="match status" value="1"/>
</dbReference>
<dbReference type="PROSITE" id="PS50968">
    <property type="entry name" value="BIOTINYL_LIPOYL"/>
    <property type="match status" value="1"/>
</dbReference>
<feature type="domain" description="Biotin carboxylation" evidence="9">
    <location>
        <begin position="1"/>
        <end position="448"/>
    </location>
</feature>
<dbReference type="PROSITE" id="PS50989">
    <property type="entry name" value="COA_CT_CTER"/>
    <property type="match status" value="1"/>
</dbReference>
<sequence>MFQNLLIANRGEVAIRVARSAAALGIRTVAVHTRDDANCLHVRSADRAVLLPGQGPRGYLDGAAIIDAARAEGCDAIHPGYGFLSEDADFAKACAEAGLALVGPGADLLQALGDKLSARALAERAGVPVLRATGALTDLDGPDVFMDAIQGPIMLKSASGGGGRGMRRVQDRSELPRAFAACSAEADALGGGALFAEELFEAARHVEVQLLGDGIDVTHLWERDCSLQRRNQKLLEFAPAPGLDADKRANIIEAALALGRTCSLRGLATAEFLVSKDRIAFIEVNPRLQVEHTVTEEITGFDLVELQLRLAAGERLSQIDPSLIDPPVPRGIAVQARVNAERVTRQSITPASGTISGFQCPAGRGVRIETHGYAGYELHPGFDPLLAKIILHEPRADPARLLVRLGQSLAETSIDGITTNLPLLLALARHPALGAWDVTTGLIDAVLPDLELPDEGRSATHDGETRGRVTSPMQGQLKAVLVSVDEVFHAGQELALVEAMKMEHVVTAEQAGRVIGLTAAVGELVAEGGTLLTYEPEETGEGAETEDTRPDPETIRADLAALQDRLSQTLDAARPAAIERRKKRGQRTTRELIEVLCEGGDFHEYGQLVLAAQRRKLGVERLVRETPADGIITGIGSVNRPVFGEERAQTAILAYDATVMAGTQGMKGHKKTDRLLEKAHDLGLPTIFLTEGGGGRPNDDDLSGLVHCALDIETFATFAGLRGRGPKITVNSGFCFAGNAALFGAGDLRIAARDSWIGLGGPAMIEAGGLGTFDPREIGPATMQAEQGLVDILCDSDQEAVKTARRALSYFQGVAEAWSAANPRHLRHVVPENRQRSYPMRDAIKALFDTASFLETGAAHAPGIVTGFARVEGHPVAVMANNPHHLGGALDAQASAKGARFMRLADRFGLPLVSLCDTPGFMVGPDSERQGGVAAACDFLSAGAVFRPPILFFCLRKGYGIGAQAMAGGSFARPTFTLSWPTGEFGAMGLEGGVQLGYKKELEAEPDADARQALYDRLVAEAYAQGGALNVASLGEIDAVIDPADTRSWIMRGIRVHRAKS</sequence>
<evidence type="ECO:0000259" key="9">
    <source>
        <dbReference type="PROSITE" id="PS50979"/>
    </source>
</evidence>
<dbReference type="InterPro" id="IPR029045">
    <property type="entry name" value="ClpP/crotonase-like_dom_sf"/>
</dbReference>
<evidence type="ECO:0000259" key="10">
    <source>
        <dbReference type="PROSITE" id="PS50989"/>
    </source>
</evidence>
<dbReference type="Pfam" id="PF02785">
    <property type="entry name" value="Biotin_carb_C"/>
    <property type="match status" value="1"/>
</dbReference>
<comment type="cofactor">
    <cofactor evidence="1">
        <name>biotin</name>
        <dbReference type="ChEBI" id="CHEBI:57586"/>
    </cofactor>
</comment>
<accession>A0ABV7THD9</accession>
<dbReference type="InterPro" id="IPR011053">
    <property type="entry name" value="Single_hybrid_motif"/>
</dbReference>
<dbReference type="InterPro" id="IPR016185">
    <property type="entry name" value="PreATP-grasp_dom_sf"/>
</dbReference>
<protein>
    <submittedName>
        <fullName evidence="11">Carboxyl transferase domain-containing protein</fullName>
    </submittedName>
</protein>
<dbReference type="PROSITE" id="PS50975">
    <property type="entry name" value="ATP_GRASP"/>
    <property type="match status" value="1"/>
</dbReference>
<dbReference type="InterPro" id="IPR050856">
    <property type="entry name" value="Biotin_carboxylase_complex"/>
</dbReference>
<dbReference type="Pfam" id="PF00364">
    <property type="entry name" value="Biotin_lipoyl"/>
    <property type="match status" value="1"/>
</dbReference>
<dbReference type="Pfam" id="PF02786">
    <property type="entry name" value="CPSase_L_D2"/>
    <property type="match status" value="1"/>
</dbReference>
<evidence type="ECO:0000256" key="1">
    <source>
        <dbReference type="ARBA" id="ARBA00001953"/>
    </source>
</evidence>
<dbReference type="CDD" id="cd06850">
    <property type="entry name" value="biotinyl_domain"/>
    <property type="match status" value="1"/>
</dbReference>
<dbReference type="SUPFAM" id="SSF51246">
    <property type="entry name" value="Rudiment single hybrid motif"/>
    <property type="match status" value="1"/>
</dbReference>
<evidence type="ECO:0000256" key="3">
    <source>
        <dbReference type="ARBA" id="ARBA00022741"/>
    </source>
</evidence>
<evidence type="ECO:0000256" key="2">
    <source>
        <dbReference type="ARBA" id="ARBA00022598"/>
    </source>
</evidence>
<evidence type="ECO:0000256" key="6">
    <source>
        <dbReference type="PROSITE-ProRule" id="PRU00409"/>
    </source>
</evidence>
<dbReference type="InterPro" id="IPR011764">
    <property type="entry name" value="Biotin_carboxylation_dom"/>
</dbReference>
<dbReference type="Gene3D" id="3.90.226.10">
    <property type="entry name" value="2-enoyl-CoA Hydratase, Chain A, domain 1"/>
    <property type="match status" value="2"/>
</dbReference>
<dbReference type="EMBL" id="JBHRXI010000010">
    <property type="protein sequence ID" value="MFC3614330.1"/>
    <property type="molecule type" value="Genomic_DNA"/>
</dbReference>
<evidence type="ECO:0000259" key="8">
    <source>
        <dbReference type="PROSITE" id="PS50975"/>
    </source>
</evidence>
<dbReference type="SUPFAM" id="SSF51230">
    <property type="entry name" value="Single hybrid motif"/>
    <property type="match status" value="1"/>
</dbReference>
<evidence type="ECO:0000259" key="7">
    <source>
        <dbReference type="PROSITE" id="PS50968"/>
    </source>
</evidence>
<dbReference type="InterPro" id="IPR001882">
    <property type="entry name" value="Biotin_BS"/>
</dbReference>
<dbReference type="Pfam" id="PF00289">
    <property type="entry name" value="Biotin_carb_N"/>
    <property type="match status" value="1"/>
</dbReference>
<dbReference type="SMART" id="SM00878">
    <property type="entry name" value="Biotin_carb_C"/>
    <property type="match status" value="1"/>
</dbReference>
<evidence type="ECO:0000313" key="12">
    <source>
        <dbReference type="Proteomes" id="UP001595629"/>
    </source>
</evidence>
<keyword evidence="4 6" id="KW-0067">ATP-binding</keyword>
<organism evidence="11 12">
    <name type="scientific">Lutimaribacter marinistellae</name>
    <dbReference type="NCBI Taxonomy" id="1820329"/>
    <lineage>
        <taxon>Bacteria</taxon>
        <taxon>Pseudomonadati</taxon>
        <taxon>Pseudomonadota</taxon>
        <taxon>Alphaproteobacteria</taxon>
        <taxon>Rhodobacterales</taxon>
        <taxon>Roseobacteraceae</taxon>
        <taxon>Lutimaribacter</taxon>
    </lineage>
</organism>
<dbReference type="InterPro" id="IPR011054">
    <property type="entry name" value="Rudment_hybrid_motif"/>
</dbReference>
<reference evidence="12" key="1">
    <citation type="journal article" date="2019" name="Int. J. Syst. Evol. Microbiol.">
        <title>The Global Catalogue of Microorganisms (GCM) 10K type strain sequencing project: providing services to taxonomists for standard genome sequencing and annotation.</title>
        <authorList>
            <consortium name="The Broad Institute Genomics Platform"/>
            <consortium name="The Broad Institute Genome Sequencing Center for Infectious Disease"/>
            <person name="Wu L."/>
            <person name="Ma J."/>
        </authorList>
    </citation>
    <scope>NUCLEOTIDE SEQUENCE [LARGE SCALE GENOMIC DNA]</scope>
    <source>
        <strain evidence="12">KCTC 42911</strain>
    </source>
</reference>
<dbReference type="SUPFAM" id="SSF56059">
    <property type="entry name" value="Glutathione synthetase ATP-binding domain-like"/>
    <property type="match status" value="1"/>
</dbReference>
<comment type="caution">
    <text evidence="11">The sequence shown here is derived from an EMBL/GenBank/DDBJ whole genome shotgun (WGS) entry which is preliminary data.</text>
</comment>
<dbReference type="PROSITE" id="PS00188">
    <property type="entry name" value="BIOTIN"/>
    <property type="match status" value="1"/>
</dbReference>
<dbReference type="Pfam" id="PF01039">
    <property type="entry name" value="Carboxyl_trans"/>
    <property type="match status" value="1"/>
</dbReference>
<gene>
    <name evidence="11" type="ORF">ACFORG_11205</name>
</gene>
<dbReference type="InterPro" id="IPR005481">
    <property type="entry name" value="BC-like_N"/>
</dbReference>
<feature type="domain" description="ATP-grasp" evidence="8">
    <location>
        <begin position="119"/>
        <end position="312"/>
    </location>
</feature>
<evidence type="ECO:0000256" key="5">
    <source>
        <dbReference type="ARBA" id="ARBA00023267"/>
    </source>
</evidence>
<keyword evidence="2" id="KW-0436">Ligase</keyword>
<evidence type="ECO:0000256" key="4">
    <source>
        <dbReference type="ARBA" id="ARBA00022840"/>
    </source>
</evidence>
<keyword evidence="11" id="KW-0808">Transferase</keyword>
<dbReference type="RefSeq" id="WP_386735534.1">
    <property type="nucleotide sequence ID" value="NZ_JBHRXI010000010.1"/>
</dbReference>
<dbReference type="Gene3D" id="2.40.50.100">
    <property type="match status" value="1"/>
</dbReference>